<gene>
    <name evidence="1" type="ORF">AVEN_184890_1</name>
</gene>
<keyword evidence="2" id="KW-1185">Reference proteome</keyword>
<accession>A0A4Y2GEH2</accession>
<reference evidence="1 2" key="1">
    <citation type="journal article" date="2019" name="Sci. Rep.">
        <title>Orb-weaving spider Araneus ventricosus genome elucidates the spidroin gene catalogue.</title>
        <authorList>
            <person name="Kono N."/>
            <person name="Nakamura H."/>
            <person name="Ohtoshi R."/>
            <person name="Moran D.A.P."/>
            <person name="Shinohara A."/>
            <person name="Yoshida Y."/>
            <person name="Fujiwara M."/>
            <person name="Mori M."/>
            <person name="Tomita M."/>
            <person name="Arakawa K."/>
        </authorList>
    </citation>
    <scope>NUCLEOTIDE SEQUENCE [LARGE SCALE GENOMIC DNA]</scope>
</reference>
<sequence>MTTCLRCSCLTAGEKEEGETVGVDSKRQMVKCLQISNLWPFHPRFPAFSLFPPPLSNDTSNSADEHSPLPMDIIHRTGSSAYLSLQRIKQASFNFAVKKSQQCKPQPSRRHRRRLYSPTSHANWFKCIQLLVEVESKTAFLIVNRQIQDNRNLSGVESTISGRLRSETSWALQRRGRPLSVPTIFLSSSAVEQLGWSRRRGTPLSWTAPTLFWPMR</sequence>
<protein>
    <submittedName>
        <fullName evidence="1">Uncharacterized protein</fullName>
    </submittedName>
</protein>
<dbReference type="AlphaFoldDB" id="A0A4Y2GEH2"/>
<evidence type="ECO:0000313" key="1">
    <source>
        <dbReference type="EMBL" id="GBM51567.1"/>
    </source>
</evidence>
<name>A0A4Y2GEH2_ARAVE</name>
<organism evidence="1 2">
    <name type="scientific">Araneus ventricosus</name>
    <name type="common">Orbweaver spider</name>
    <name type="synonym">Epeira ventricosa</name>
    <dbReference type="NCBI Taxonomy" id="182803"/>
    <lineage>
        <taxon>Eukaryota</taxon>
        <taxon>Metazoa</taxon>
        <taxon>Ecdysozoa</taxon>
        <taxon>Arthropoda</taxon>
        <taxon>Chelicerata</taxon>
        <taxon>Arachnida</taxon>
        <taxon>Araneae</taxon>
        <taxon>Araneomorphae</taxon>
        <taxon>Entelegynae</taxon>
        <taxon>Araneoidea</taxon>
        <taxon>Araneidae</taxon>
        <taxon>Araneus</taxon>
    </lineage>
</organism>
<comment type="caution">
    <text evidence="1">The sequence shown here is derived from an EMBL/GenBank/DDBJ whole genome shotgun (WGS) entry which is preliminary data.</text>
</comment>
<proteinExistence type="predicted"/>
<evidence type="ECO:0000313" key="2">
    <source>
        <dbReference type="Proteomes" id="UP000499080"/>
    </source>
</evidence>
<dbReference type="EMBL" id="BGPR01001342">
    <property type="protein sequence ID" value="GBM51567.1"/>
    <property type="molecule type" value="Genomic_DNA"/>
</dbReference>
<dbReference type="Proteomes" id="UP000499080">
    <property type="component" value="Unassembled WGS sequence"/>
</dbReference>